<dbReference type="Proteomes" id="UP000500890">
    <property type="component" value="Chromosome"/>
</dbReference>
<evidence type="ECO:0000259" key="1">
    <source>
        <dbReference type="Pfam" id="PF01248"/>
    </source>
</evidence>
<evidence type="ECO:0000313" key="3">
    <source>
        <dbReference type="Proteomes" id="UP000500890"/>
    </source>
</evidence>
<organism evidence="2 3">
    <name type="scientific">Vagococcus coleopterorum</name>
    <dbReference type="NCBI Taxonomy" id="2714946"/>
    <lineage>
        <taxon>Bacteria</taxon>
        <taxon>Bacillati</taxon>
        <taxon>Bacillota</taxon>
        <taxon>Bacilli</taxon>
        <taxon>Lactobacillales</taxon>
        <taxon>Enterococcaceae</taxon>
        <taxon>Vagococcus</taxon>
    </lineage>
</organism>
<reference evidence="2 3" key="1">
    <citation type="submission" date="2020-03" db="EMBL/GenBank/DDBJ databases">
        <title>Vagococcus sp. nov., isolated from beetles.</title>
        <authorList>
            <person name="Hyun D.-W."/>
            <person name="Bae J.-W."/>
        </authorList>
    </citation>
    <scope>NUCLEOTIDE SEQUENCE [LARGE SCALE GENOMIC DNA]</scope>
    <source>
        <strain evidence="2 3">HDW17A</strain>
    </source>
</reference>
<evidence type="ECO:0000313" key="2">
    <source>
        <dbReference type="EMBL" id="QIL46408.1"/>
    </source>
</evidence>
<accession>A0A6G8AMW6</accession>
<dbReference type="Pfam" id="PF01248">
    <property type="entry name" value="Ribosomal_L7Ae"/>
    <property type="match status" value="1"/>
</dbReference>
<protein>
    <submittedName>
        <fullName evidence="2">YlxQ-related RNA-binding protein</fullName>
    </submittedName>
</protein>
<dbReference type="InterPro" id="IPR004038">
    <property type="entry name" value="Ribosomal_eL8/eL30/eS12/Gad45"/>
</dbReference>
<gene>
    <name evidence="2" type="ORF">G7081_04665</name>
</gene>
<dbReference type="RefSeq" id="WP_166007797.1">
    <property type="nucleotide sequence ID" value="NZ_CP049886.1"/>
</dbReference>
<dbReference type="InterPro" id="IPR029064">
    <property type="entry name" value="Ribosomal_eL30-like_sf"/>
</dbReference>
<dbReference type="EMBL" id="CP049886">
    <property type="protein sequence ID" value="QIL46408.1"/>
    <property type="molecule type" value="Genomic_DNA"/>
</dbReference>
<dbReference type="Gene3D" id="3.30.1330.30">
    <property type="match status" value="1"/>
</dbReference>
<dbReference type="KEGG" id="vah:G7081_04665"/>
<keyword evidence="3" id="KW-1185">Reference proteome</keyword>
<dbReference type="AlphaFoldDB" id="A0A6G8AMW6"/>
<proteinExistence type="predicted"/>
<sequence length="101" mass="11137">MTNKDKILNLLGMAMRAGKIVSGEELTINDIRSGNAKIVFVANDASPNTIKKINDKSSYYQVPCSSEFSQMELSNAIGRSRMIIGVCDKGFAKKFQELLMT</sequence>
<dbReference type="NCBIfam" id="NF005585">
    <property type="entry name" value="PRK07283.1"/>
    <property type="match status" value="1"/>
</dbReference>
<dbReference type="SUPFAM" id="SSF55315">
    <property type="entry name" value="L30e-like"/>
    <property type="match status" value="1"/>
</dbReference>
<name>A0A6G8AMW6_9ENTE</name>
<feature type="domain" description="Ribosomal protein eL8/eL30/eS12/Gadd45" evidence="1">
    <location>
        <begin position="6"/>
        <end position="86"/>
    </location>
</feature>